<organism evidence="2 3">
    <name type="scientific">Popillia japonica</name>
    <name type="common">Japanese beetle</name>
    <dbReference type="NCBI Taxonomy" id="7064"/>
    <lineage>
        <taxon>Eukaryota</taxon>
        <taxon>Metazoa</taxon>
        <taxon>Ecdysozoa</taxon>
        <taxon>Arthropoda</taxon>
        <taxon>Hexapoda</taxon>
        <taxon>Insecta</taxon>
        <taxon>Pterygota</taxon>
        <taxon>Neoptera</taxon>
        <taxon>Endopterygota</taxon>
        <taxon>Coleoptera</taxon>
        <taxon>Polyphaga</taxon>
        <taxon>Scarabaeiformia</taxon>
        <taxon>Scarabaeidae</taxon>
        <taxon>Rutelinae</taxon>
        <taxon>Popillia</taxon>
    </lineage>
</organism>
<sequence length="158" mass="17689">MERKYSVPSNPESRAFSGTASEDLHAWSIYRQNLNSDFTDSALGSTDKSPLPYGNFQLRDTTVQSILSHPRYGPKSALGSNMYTYLKFGLPRVFPPNHNGSHRSGTPQHFRNNTAQRSTNIRASKTGSRGPRDGSSGYDSSDNETTNYKNSRNRKPWP</sequence>
<accession>A0AAW1JZH3</accession>
<dbReference type="Proteomes" id="UP001458880">
    <property type="component" value="Unassembled WGS sequence"/>
</dbReference>
<comment type="caution">
    <text evidence="2">The sequence shown here is derived from an EMBL/GenBank/DDBJ whole genome shotgun (WGS) entry which is preliminary data.</text>
</comment>
<evidence type="ECO:0000313" key="2">
    <source>
        <dbReference type="EMBL" id="KAK9709888.1"/>
    </source>
</evidence>
<gene>
    <name evidence="2" type="ORF">QE152_g26352</name>
</gene>
<protein>
    <submittedName>
        <fullName evidence="2">Uncharacterized protein</fullName>
    </submittedName>
</protein>
<name>A0AAW1JZH3_POPJA</name>
<feature type="region of interest" description="Disordered" evidence="1">
    <location>
        <begin position="91"/>
        <end position="158"/>
    </location>
</feature>
<dbReference type="AlphaFoldDB" id="A0AAW1JZH3"/>
<proteinExistence type="predicted"/>
<keyword evidence="3" id="KW-1185">Reference proteome</keyword>
<feature type="compositionally biased region" description="Polar residues" evidence="1">
    <location>
        <begin position="137"/>
        <end position="150"/>
    </location>
</feature>
<feature type="compositionally biased region" description="Polar residues" evidence="1">
    <location>
        <begin position="98"/>
        <end position="127"/>
    </location>
</feature>
<dbReference type="EMBL" id="JASPKY010000300">
    <property type="protein sequence ID" value="KAK9709888.1"/>
    <property type="molecule type" value="Genomic_DNA"/>
</dbReference>
<evidence type="ECO:0000256" key="1">
    <source>
        <dbReference type="SAM" id="MobiDB-lite"/>
    </source>
</evidence>
<reference evidence="2 3" key="1">
    <citation type="journal article" date="2024" name="BMC Genomics">
        <title>De novo assembly and annotation of Popillia japonica's genome with initial clues to its potential as an invasive pest.</title>
        <authorList>
            <person name="Cucini C."/>
            <person name="Boschi S."/>
            <person name="Funari R."/>
            <person name="Cardaioli E."/>
            <person name="Iannotti N."/>
            <person name="Marturano G."/>
            <person name="Paoli F."/>
            <person name="Bruttini M."/>
            <person name="Carapelli A."/>
            <person name="Frati F."/>
            <person name="Nardi F."/>
        </authorList>
    </citation>
    <scope>NUCLEOTIDE SEQUENCE [LARGE SCALE GENOMIC DNA]</scope>
    <source>
        <strain evidence="2">DMR45628</strain>
    </source>
</reference>
<evidence type="ECO:0000313" key="3">
    <source>
        <dbReference type="Proteomes" id="UP001458880"/>
    </source>
</evidence>